<dbReference type="RefSeq" id="WP_268267239.1">
    <property type="nucleotide sequence ID" value="NZ_JALQCW010000108.1"/>
</dbReference>
<dbReference type="EMBL" id="JALQCW010000108">
    <property type="protein sequence ID" value="MCK9802138.1"/>
    <property type="molecule type" value="Genomic_DNA"/>
</dbReference>
<evidence type="ECO:0000313" key="1">
    <source>
        <dbReference type="EMBL" id="MCK9802138.1"/>
    </source>
</evidence>
<evidence type="ECO:0000313" key="2">
    <source>
        <dbReference type="Proteomes" id="UP001155059"/>
    </source>
</evidence>
<gene>
    <name evidence="1" type="ORF">M1B34_31880</name>
</gene>
<dbReference type="AlphaFoldDB" id="A0A9X1Z1C3"/>
<reference evidence="1 2" key="1">
    <citation type="journal article" date="2022" name="Int. J. Syst. Evol. Microbiol.">
        <title>Pseudomonas aegrilactucae sp. nov. and Pseudomonas morbosilactucae sp. nov., pathogens causing bacterial rot of lettuce in Japan.</title>
        <authorList>
            <person name="Sawada H."/>
            <person name="Fujikawa T."/>
            <person name="Satou M."/>
        </authorList>
    </citation>
    <scope>NUCLEOTIDE SEQUENCE [LARGE SCALE GENOMIC DNA]</scope>
    <source>
        <strain evidence="1 2">MAFF 302030</strain>
    </source>
</reference>
<protein>
    <submittedName>
        <fullName evidence="1">Uncharacterized protein</fullName>
    </submittedName>
</protein>
<organism evidence="1 2">
    <name type="scientific">Pseudomonas morbosilactucae</name>
    <dbReference type="NCBI Taxonomy" id="2938197"/>
    <lineage>
        <taxon>Bacteria</taxon>
        <taxon>Pseudomonadati</taxon>
        <taxon>Pseudomonadota</taxon>
        <taxon>Gammaproteobacteria</taxon>
        <taxon>Pseudomonadales</taxon>
        <taxon>Pseudomonadaceae</taxon>
        <taxon>Pseudomonas</taxon>
    </lineage>
</organism>
<comment type="caution">
    <text evidence="1">The sequence shown here is derived from an EMBL/GenBank/DDBJ whole genome shotgun (WGS) entry which is preliminary data.</text>
</comment>
<sequence>MSEVKRFRADHRHVVETEFDDAQFVGVADFDRITAERDVALEREAALQEDLEVLRDDLIVFKSAVSAIGEASKKLVFCARTTGGTAGPDQGLMDACAAVEGVITLGGIARATNEFEQLTSVRDALQQLLNVADDRADKNAAIAVELAAKECALGKQVIELEQRHRAEFEAGQAAERRVEVLEGLLREAVGQVRGVVGNCDDELADRIEAVVGQGIVPKQHNAKIMKHSCKHCDGRGWIDNLRPVGVKARDCPYCKPAAPRAPN</sequence>
<dbReference type="Proteomes" id="UP001155059">
    <property type="component" value="Unassembled WGS sequence"/>
</dbReference>
<proteinExistence type="predicted"/>
<accession>A0A9X1Z1C3</accession>
<reference evidence="1 2" key="2">
    <citation type="journal article" date="2023" name="Plant Pathol.">
        <title>Dismantling and reorganizing Pseudomonas marginalis sensu#lato.</title>
        <authorList>
            <person name="Sawada H."/>
            <person name="Fujikawa T."/>
            <person name="Satou M."/>
        </authorList>
    </citation>
    <scope>NUCLEOTIDE SEQUENCE [LARGE SCALE GENOMIC DNA]</scope>
    <source>
        <strain evidence="1 2">MAFF 302030</strain>
    </source>
</reference>
<name>A0A9X1Z1C3_9PSED</name>